<dbReference type="CDD" id="cd00090">
    <property type="entry name" value="HTH_ARSR"/>
    <property type="match status" value="1"/>
</dbReference>
<organism evidence="5 6">
    <name type="scientific">Mycolicibacterium duvalii</name>
    <dbReference type="NCBI Taxonomy" id="39688"/>
    <lineage>
        <taxon>Bacteria</taxon>
        <taxon>Bacillati</taxon>
        <taxon>Actinomycetota</taxon>
        <taxon>Actinomycetes</taxon>
        <taxon>Mycobacteriales</taxon>
        <taxon>Mycobacteriaceae</taxon>
        <taxon>Mycolicibacterium</taxon>
    </lineage>
</organism>
<dbReference type="SUPFAM" id="SSF54909">
    <property type="entry name" value="Dimeric alpha+beta barrel"/>
    <property type="match status" value="1"/>
</dbReference>
<dbReference type="Proteomes" id="UP000467006">
    <property type="component" value="Chromosome"/>
</dbReference>
<dbReference type="SUPFAM" id="SSF46785">
    <property type="entry name" value="Winged helix' DNA-binding domain"/>
    <property type="match status" value="1"/>
</dbReference>
<dbReference type="GO" id="GO:0043200">
    <property type="term" value="P:response to amino acid"/>
    <property type="evidence" value="ECO:0007669"/>
    <property type="project" value="TreeGrafter"/>
</dbReference>
<keyword evidence="6" id="KW-1185">Reference proteome</keyword>
<dbReference type="GO" id="GO:0005829">
    <property type="term" value="C:cytosol"/>
    <property type="evidence" value="ECO:0007669"/>
    <property type="project" value="TreeGrafter"/>
</dbReference>
<dbReference type="InterPro" id="IPR011991">
    <property type="entry name" value="ArsR-like_HTH"/>
</dbReference>
<evidence type="ECO:0000259" key="4">
    <source>
        <dbReference type="PROSITE" id="PS50956"/>
    </source>
</evidence>
<reference evidence="5 6" key="1">
    <citation type="journal article" date="2019" name="Emerg. Microbes Infect.">
        <title>Comprehensive subspecies identification of 175 nontuberculous mycobacteria species based on 7547 genomic profiles.</title>
        <authorList>
            <person name="Matsumoto Y."/>
            <person name="Kinjo T."/>
            <person name="Motooka D."/>
            <person name="Nabeya D."/>
            <person name="Jung N."/>
            <person name="Uechi K."/>
            <person name="Horii T."/>
            <person name="Iida T."/>
            <person name="Fujita J."/>
            <person name="Nakamura S."/>
        </authorList>
    </citation>
    <scope>NUCLEOTIDE SEQUENCE [LARGE SCALE GENOMIC DNA]</scope>
    <source>
        <strain evidence="5 6">JCM 6396</strain>
    </source>
</reference>
<dbReference type="PANTHER" id="PTHR30154">
    <property type="entry name" value="LEUCINE-RESPONSIVE REGULATORY PROTEIN"/>
    <property type="match status" value="1"/>
</dbReference>
<dbReference type="KEGG" id="mdu:MDUV_46680"/>
<feature type="domain" description="HTH asnC-type" evidence="4">
    <location>
        <begin position="26"/>
        <end position="87"/>
    </location>
</feature>
<dbReference type="InterPro" id="IPR000485">
    <property type="entry name" value="AsnC-type_HTH_dom"/>
</dbReference>
<dbReference type="SMART" id="SM00344">
    <property type="entry name" value="HTH_ASNC"/>
    <property type="match status" value="1"/>
</dbReference>
<keyword evidence="1" id="KW-0805">Transcription regulation</keyword>
<evidence type="ECO:0000313" key="5">
    <source>
        <dbReference type="EMBL" id="BBX19808.1"/>
    </source>
</evidence>
<accession>A0A7I7K8I0</accession>
<keyword evidence="2" id="KW-0238">DNA-binding</keyword>
<evidence type="ECO:0000256" key="2">
    <source>
        <dbReference type="ARBA" id="ARBA00023125"/>
    </source>
</evidence>
<dbReference type="Gene3D" id="1.10.10.10">
    <property type="entry name" value="Winged helix-like DNA-binding domain superfamily/Winged helix DNA-binding domain"/>
    <property type="match status" value="1"/>
</dbReference>
<dbReference type="PANTHER" id="PTHR30154:SF53">
    <property type="entry name" value="HTH-TYPE TRANSCRIPTIONAL REGULATOR LRPC"/>
    <property type="match status" value="1"/>
</dbReference>
<dbReference type="InterPro" id="IPR019887">
    <property type="entry name" value="Tscrpt_reg_AsnC/Lrp_C"/>
</dbReference>
<dbReference type="GO" id="GO:0043565">
    <property type="term" value="F:sequence-specific DNA binding"/>
    <property type="evidence" value="ECO:0007669"/>
    <property type="project" value="InterPro"/>
</dbReference>
<proteinExistence type="predicted"/>
<dbReference type="InterPro" id="IPR036388">
    <property type="entry name" value="WH-like_DNA-bd_sf"/>
</dbReference>
<protein>
    <submittedName>
        <fullName evidence="5">Transcriptional regulator</fullName>
    </submittedName>
</protein>
<name>A0A7I7K8I0_9MYCO</name>
<dbReference type="Pfam" id="PF13412">
    <property type="entry name" value="HTH_24"/>
    <property type="match status" value="1"/>
</dbReference>
<sequence length="169" mass="18413">MPDFERPRAVFGAIIDSMSDDNRLPLDRTDEAILQAIQEDGRISTADLARTVSLSPSSTADRVRRLVDAGVITGYTATVSPAALGYSIMAFVRLAYPSGNYKPLHDLLDVTPEVVEAHHVTGDDCFIIKVLARSMSDLERLTGRLATLGPVTTNVVYSSPLTRRRLEPA</sequence>
<dbReference type="FunFam" id="3.30.70.920:FF:000010">
    <property type="entry name" value="ArsR family transcriptional regulator"/>
    <property type="match status" value="1"/>
</dbReference>
<evidence type="ECO:0000313" key="6">
    <source>
        <dbReference type="Proteomes" id="UP000467006"/>
    </source>
</evidence>
<dbReference type="EMBL" id="AP022563">
    <property type="protein sequence ID" value="BBX19808.1"/>
    <property type="molecule type" value="Genomic_DNA"/>
</dbReference>
<dbReference type="Gene3D" id="3.30.70.920">
    <property type="match status" value="1"/>
</dbReference>
<evidence type="ECO:0000256" key="3">
    <source>
        <dbReference type="ARBA" id="ARBA00023163"/>
    </source>
</evidence>
<dbReference type="Pfam" id="PF01037">
    <property type="entry name" value="AsnC_trans_reg"/>
    <property type="match status" value="1"/>
</dbReference>
<gene>
    <name evidence="5" type="ORF">MDUV_46680</name>
</gene>
<dbReference type="PROSITE" id="PS50956">
    <property type="entry name" value="HTH_ASNC_2"/>
    <property type="match status" value="1"/>
</dbReference>
<dbReference type="AlphaFoldDB" id="A0A7I7K8I0"/>
<dbReference type="FunFam" id="1.10.10.10:FF:000186">
    <property type="entry name" value="AsnC family transcriptional regulator"/>
    <property type="match status" value="1"/>
</dbReference>
<keyword evidence="3" id="KW-0804">Transcription</keyword>
<dbReference type="PRINTS" id="PR00033">
    <property type="entry name" value="HTHASNC"/>
</dbReference>
<dbReference type="InterPro" id="IPR011008">
    <property type="entry name" value="Dimeric_a/b-barrel"/>
</dbReference>
<dbReference type="InterPro" id="IPR036390">
    <property type="entry name" value="WH_DNA-bd_sf"/>
</dbReference>
<evidence type="ECO:0000256" key="1">
    <source>
        <dbReference type="ARBA" id="ARBA00023015"/>
    </source>
</evidence>
<dbReference type="InterPro" id="IPR019888">
    <property type="entry name" value="Tscrpt_reg_AsnC-like"/>
</dbReference>